<evidence type="ECO:0000313" key="2">
    <source>
        <dbReference type="Proteomes" id="UP000839535"/>
    </source>
</evidence>
<dbReference type="InterPro" id="IPR021502">
    <property type="entry name" value="DUF3158"/>
</dbReference>
<accession>A0A3R0QY35</accession>
<name>A0A3R0QY35_SALEN</name>
<dbReference type="Proteomes" id="UP000839535">
    <property type="component" value="Unassembled WGS sequence"/>
</dbReference>
<protein>
    <submittedName>
        <fullName evidence="1">DUF3158 family protein</fullName>
    </submittedName>
</protein>
<dbReference type="AlphaFoldDB" id="A0A3R0QY35"/>
<sequence length="172" mass="19871">MMNNPTTGYQPLADDDYKMQVYVSSLKGLLKPFKSKGELELLESNARAAREMMEPLMRRLIQSARRYPVRQLPLVFTIGPAPSGANFLRWRNQQNNKTGTPAFCHLIGDPKLPQRARDTLLEIEKDRIVFNMQMSVLTFIIRQARECQEKVEQAERLHMGLLTLPENNERGR</sequence>
<proteinExistence type="predicted"/>
<evidence type="ECO:0000313" key="1">
    <source>
        <dbReference type="EMBL" id="MJY20411.1"/>
    </source>
</evidence>
<reference evidence="1 2" key="1">
    <citation type="submission" date="2018-07" db="EMBL/GenBank/DDBJ databases">
        <authorList>
            <consortium name="GenomeTrakr network: Whole genome sequencing for foodborne pathogen traceback"/>
        </authorList>
    </citation>
    <scope>NUCLEOTIDE SEQUENCE [LARGE SCALE GENOMIC DNA]</scope>
    <source>
        <strain evidence="1 2">NC_WHO_S053</strain>
    </source>
</reference>
<organism evidence="1 2">
    <name type="scientific">Salmonella enteritidis</name>
    <dbReference type="NCBI Taxonomy" id="149539"/>
    <lineage>
        <taxon>Bacteria</taxon>
        <taxon>Pseudomonadati</taxon>
        <taxon>Pseudomonadota</taxon>
        <taxon>Gammaproteobacteria</taxon>
        <taxon>Enterobacterales</taxon>
        <taxon>Enterobacteriaceae</taxon>
        <taxon>Salmonella</taxon>
    </lineage>
</organism>
<dbReference type="Pfam" id="PF11358">
    <property type="entry name" value="DUF3158"/>
    <property type="match status" value="1"/>
</dbReference>
<gene>
    <name evidence="1" type="ORF">DTI44_18985</name>
</gene>
<dbReference type="EMBL" id="RTTD01000046">
    <property type="protein sequence ID" value="MJY20411.1"/>
    <property type="molecule type" value="Genomic_DNA"/>
</dbReference>
<comment type="caution">
    <text evidence="1">The sequence shown here is derived from an EMBL/GenBank/DDBJ whole genome shotgun (WGS) entry which is preliminary data.</text>
</comment>